<evidence type="ECO:0000313" key="1">
    <source>
        <dbReference type="EMBL" id="CAB4775938.1"/>
    </source>
</evidence>
<protein>
    <submittedName>
        <fullName evidence="1">Unannotated protein</fullName>
    </submittedName>
</protein>
<dbReference type="AlphaFoldDB" id="A0A6J6VYS5"/>
<reference evidence="1" key="1">
    <citation type="submission" date="2020-05" db="EMBL/GenBank/DDBJ databases">
        <authorList>
            <person name="Chiriac C."/>
            <person name="Salcher M."/>
            <person name="Ghai R."/>
            <person name="Kavagutti S V."/>
        </authorList>
    </citation>
    <scope>NUCLEOTIDE SEQUENCE</scope>
</reference>
<name>A0A6J6VYS5_9ZZZZ</name>
<proteinExistence type="predicted"/>
<accession>A0A6J6VYS5</accession>
<sequence>MDTTLAHKTWRTAEPIHAMIYFVEEAKEEYDALGLTAPRMGYFASRGAPLGAASAELVVATFFNFNPELVRRVIPSAWDIATPDAIVAARFRAADRALRRGLGEAIGTPSLRRASQLARQAAEGAMEHLEGRPLFAAHAHLEWPEDDHLVLWHAQTLLREFRGDGHIVALIEAELDPLEALVTHEAVGVWPSGVLLSSRAWSLEQWNEACDRLRERGVLETQDAPLLTTQGQALRQHVEDRTDQLSLAPYRALGDDGCNELRELTRPLSRAIVDGGMLSLATSLFEE</sequence>
<dbReference type="NCBIfam" id="NF047719">
    <property type="entry name" value="SCO6745_fam_HTH"/>
    <property type="match status" value="1"/>
</dbReference>
<dbReference type="EMBL" id="CAFAAB010000011">
    <property type="protein sequence ID" value="CAB4775938.1"/>
    <property type="molecule type" value="Genomic_DNA"/>
</dbReference>
<dbReference type="Pfam" id="PF21863">
    <property type="entry name" value="HTH_67"/>
    <property type="match status" value="1"/>
</dbReference>
<gene>
    <name evidence="1" type="ORF">UFOPK2958_00193</name>
</gene>
<dbReference type="InterPro" id="IPR054058">
    <property type="entry name" value="HTH_67"/>
</dbReference>
<organism evidence="1">
    <name type="scientific">freshwater metagenome</name>
    <dbReference type="NCBI Taxonomy" id="449393"/>
    <lineage>
        <taxon>unclassified sequences</taxon>
        <taxon>metagenomes</taxon>
        <taxon>ecological metagenomes</taxon>
    </lineage>
</organism>